<keyword evidence="3" id="KW-1185">Reference proteome</keyword>
<feature type="transmembrane region" description="Helical" evidence="1">
    <location>
        <begin position="6"/>
        <end position="34"/>
    </location>
</feature>
<organism evidence="2 3">
    <name type="scientific">Cylicostephanus goldi</name>
    <name type="common">Nematode worm</name>
    <dbReference type="NCBI Taxonomy" id="71465"/>
    <lineage>
        <taxon>Eukaryota</taxon>
        <taxon>Metazoa</taxon>
        <taxon>Ecdysozoa</taxon>
        <taxon>Nematoda</taxon>
        <taxon>Chromadorea</taxon>
        <taxon>Rhabditida</taxon>
        <taxon>Rhabditina</taxon>
        <taxon>Rhabditomorpha</taxon>
        <taxon>Strongyloidea</taxon>
        <taxon>Strongylidae</taxon>
        <taxon>Cylicostephanus</taxon>
    </lineage>
</organism>
<name>A0A3P7MZC3_CYLGO</name>
<reference evidence="2 3" key="1">
    <citation type="submission" date="2018-11" db="EMBL/GenBank/DDBJ databases">
        <authorList>
            <consortium name="Pathogen Informatics"/>
        </authorList>
    </citation>
    <scope>NUCLEOTIDE SEQUENCE [LARGE SCALE GENOMIC DNA]</scope>
</reference>
<sequence>MKGDEKLLHICVLLLAGIAVLASLGFACVLVAFLRQKRNDMPWEQTRPLAHKLSSSSKSRLQPHRRLTRCRRSMARLQSSSHMPSDPVRSMTLVGAQYKLMVKYYGGLMQTKCTKNCCHFQTCTSGTTCS</sequence>
<evidence type="ECO:0000256" key="1">
    <source>
        <dbReference type="SAM" id="Phobius"/>
    </source>
</evidence>
<dbReference type="OrthoDB" id="5862752at2759"/>
<gene>
    <name evidence="2" type="ORF">CGOC_LOCUS9697</name>
</gene>
<dbReference type="AlphaFoldDB" id="A0A3P7MZC3"/>
<dbReference type="Proteomes" id="UP000271889">
    <property type="component" value="Unassembled WGS sequence"/>
</dbReference>
<keyword evidence="1" id="KW-0472">Membrane</keyword>
<dbReference type="PROSITE" id="PS51257">
    <property type="entry name" value="PROKAR_LIPOPROTEIN"/>
    <property type="match status" value="1"/>
</dbReference>
<dbReference type="EMBL" id="UYRV01107948">
    <property type="protein sequence ID" value="VDN23881.1"/>
    <property type="molecule type" value="Genomic_DNA"/>
</dbReference>
<evidence type="ECO:0000313" key="2">
    <source>
        <dbReference type="EMBL" id="VDN23881.1"/>
    </source>
</evidence>
<evidence type="ECO:0000313" key="3">
    <source>
        <dbReference type="Proteomes" id="UP000271889"/>
    </source>
</evidence>
<proteinExistence type="predicted"/>
<protein>
    <submittedName>
        <fullName evidence="2">Uncharacterized protein</fullName>
    </submittedName>
</protein>
<keyword evidence="1" id="KW-0812">Transmembrane</keyword>
<accession>A0A3P7MZC3</accession>
<keyword evidence="1" id="KW-1133">Transmembrane helix</keyword>